<organism evidence="6 7">
    <name type="scientific">Limnobacter humi</name>
    <dbReference type="NCBI Taxonomy" id="1778671"/>
    <lineage>
        <taxon>Bacteria</taxon>
        <taxon>Pseudomonadati</taxon>
        <taxon>Pseudomonadota</taxon>
        <taxon>Betaproteobacteria</taxon>
        <taxon>Burkholderiales</taxon>
        <taxon>Burkholderiaceae</taxon>
        <taxon>Limnobacter</taxon>
    </lineage>
</organism>
<reference evidence="6 7" key="1">
    <citation type="submission" date="2022-07" db="EMBL/GenBank/DDBJ databases">
        <authorList>
            <person name="Xamxidin M."/>
            <person name="Wu M."/>
        </authorList>
    </citation>
    <scope>NUCLEOTIDE SEQUENCE [LARGE SCALE GENOMIC DNA]</scope>
    <source>
        <strain evidence="6 7">NBRC 111650</strain>
    </source>
</reference>
<name>A0ABT1WJ59_9BURK</name>
<feature type="transmembrane region" description="Helical" evidence="5">
    <location>
        <begin position="147"/>
        <end position="172"/>
    </location>
</feature>
<evidence type="ECO:0000313" key="6">
    <source>
        <dbReference type="EMBL" id="MCQ8897557.1"/>
    </source>
</evidence>
<keyword evidence="4 5" id="KW-0472">Membrane</keyword>
<dbReference type="CDD" id="cd03682">
    <property type="entry name" value="ClC_sycA_like"/>
    <property type="match status" value="1"/>
</dbReference>
<dbReference type="RefSeq" id="WP_256765362.1">
    <property type="nucleotide sequence ID" value="NZ_JANIGO010000005.1"/>
</dbReference>
<dbReference type="PANTHER" id="PTHR43427">
    <property type="entry name" value="CHLORIDE CHANNEL PROTEIN CLC-E"/>
    <property type="match status" value="1"/>
</dbReference>
<evidence type="ECO:0000256" key="3">
    <source>
        <dbReference type="ARBA" id="ARBA00022989"/>
    </source>
</evidence>
<evidence type="ECO:0000256" key="4">
    <source>
        <dbReference type="ARBA" id="ARBA00023136"/>
    </source>
</evidence>
<dbReference type="InterPro" id="IPR014743">
    <property type="entry name" value="Cl-channel_core"/>
</dbReference>
<keyword evidence="2 5" id="KW-0812">Transmembrane</keyword>
<dbReference type="InterPro" id="IPR001807">
    <property type="entry name" value="ClC"/>
</dbReference>
<dbReference type="InterPro" id="IPR050368">
    <property type="entry name" value="ClC-type_chloride_channel"/>
</dbReference>
<dbReference type="PANTHER" id="PTHR43427:SF12">
    <property type="entry name" value="CHLORIDE TRANSPORTER"/>
    <property type="match status" value="1"/>
</dbReference>
<feature type="transmembrane region" description="Helical" evidence="5">
    <location>
        <begin position="377"/>
        <end position="398"/>
    </location>
</feature>
<dbReference type="PRINTS" id="PR00762">
    <property type="entry name" value="CLCHANNEL"/>
</dbReference>
<proteinExistence type="predicted"/>
<keyword evidence="7" id="KW-1185">Reference proteome</keyword>
<dbReference type="EMBL" id="JANIGO010000005">
    <property type="protein sequence ID" value="MCQ8897557.1"/>
    <property type="molecule type" value="Genomic_DNA"/>
</dbReference>
<gene>
    <name evidence="6" type="ORF">NQT62_14035</name>
</gene>
<comment type="caution">
    <text evidence="6">The sequence shown here is derived from an EMBL/GenBank/DDBJ whole genome shotgun (WGS) entry which is preliminary data.</text>
</comment>
<keyword evidence="3 5" id="KW-1133">Transmembrane helix</keyword>
<protein>
    <submittedName>
        <fullName evidence="6">Voltage-gated chloride channel family protein</fullName>
    </submittedName>
</protein>
<feature type="transmembrane region" description="Helical" evidence="5">
    <location>
        <begin position="210"/>
        <end position="234"/>
    </location>
</feature>
<evidence type="ECO:0000256" key="5">
    <source>
        <dbReference type="SAM" id="Phobius"/>
    </source>
</evidence>
<dbReference type="Proteomes" id="UP001204142">
    <property type="component" value="Unassembled WGS sequence"/>
</dbReference>
<evidence type="ECO:0000256" key="2">
    <source>
        <dbReference type="ARBA" id="ARBA00022692"/>
    </source>
</evidence>
<feature type="transmembrane region" description="Helical" evidence="5">
    <location>
        <begin position="324"/>
        <end position="357"/>
    </location>
</feature>
<feature type="transmembrane region" description="Helical" evidence="5">
    <location>
        <begin position="54"/>
        <end position="71"/>
    </location>
</feature>
<comment type="subcellular location">
    <subcellularLocation>
        <location evidence="1">Membrane</location>
        <topology evidence="1">Multi-pass membrane protein</topology>
    </subcellularLocation>
</comment>
<dbReference type="Pfam" id="PF00654">
    <property type="entry name" value="Voltage_CLC"/>
    <property type="match status" value="1"/>
</dbReference>
<accession>A0ABT1WJ59</accession>
<evidence type="ECO:0000313" key="7">
    <source>
        <dbReference type="Proteomes" id="UP001204142"/>
    </source>
</evidence>
<dbReference type="Gene3D" id="1.10.3080.10">
    <property type="entry name" value="Clc chloride channel"/>
    <property type="match status" value="1"/>
</dbReference>
<feature type="transmembrane region" description="Helical" evidence="5">
    <location>
        <begin position="20"/>
        <end position="42"/>
    </location>
</feature>
<feature type="transmembrane region" description="Helical" evidence="5">
    <location>
        <begin position="254"/>
        <end position="275"/>
    </location>
</feature>
<sequence length="407" mass="42996">MPIHPRLSDHLERTANTARWIALASLVAVLAGSASAWFLIALDWVGQTRTTHPQLVLGLPLAGLVVGWVYLRFGQQVEAGNNLLIDEIHDPKKTIPLRMAPLVLGGTLISHLFGASVGREGTAVQMGGALADQLTHLFRLKPEDRRILLMSGVSAGFASVFGTPVAGAIWGLEVLTTGKLKYDALLPCTVAAVVAHEVCLLWGVEHTHYVVASIPAISLWGLCAVALAGAAFGLGGKLFAETTHALAGFMKQRVAYAPLRPFLGGCLLAALFWSFPLDRYQGLGIPVILESFEHPLAITDFIGKLSLTVLSLGSGFKGGEVTPLFFLGATLGNALAPLLHMPFALMAGVGFVALFAGASNTPIACTIMAMELFGSGMGVYAGLACVMSYLFSGHSSIYKAQRRGLPK</sequence>
<evidence type="ECO:0000256" key="1">
    <source>
        <dbReference type="ARBA" id="ARBA00004141"/>
    </source>
</evidence>
<dbReference type="SUPFAM" id="SSF81340">
    <property type="entry name" value="Clc chloride channel"/>
    <property type="match status" value="1"/>
</dbReference>